<proteinExistence type="predicted"/>
<name>A0A1D8AFV9_9SPHN</name>
<sequence>MDRPIGYYVHHHGAGHRARAQAIAAASERLIVLLGTGLGENGIDLADDRPLSGLFDGFDGASSRPDALHYAPLDHEGVRSRVARITGWIAQARPAMMVIDVSAEVAMLARLASVPTICVRLSGNRDDPAHLETFRAASGLLAPFHPACESAATPEWVRAKTLYLPGIAQAPAEAAPLEKVVLVVFGQGGPTGDGDKLAKAARAWPGWRWRVIGPAAVPPQPPGNLEFAGWVASPEAEIARAAVVIGAGGNGLVGAVMAADRPFVCIPEDRPYAEQHATGHGLKALGAAIVLPEWPSACFWGRILDDAVSMSGEGRRRLRDPMAAEKAAQWLAQHASRSLSLAAPGR</sequence>
<dbReference type="Proteomes" id="UP000094626">
    <property type="component" value="Plasmid pSA2"/>
</dbReference>
<dbReference type="AlphaFoldDB" id="A0A1D8AFV9"/>
<dbReference type="SUPFAM" id="SSF53756">
    <property type="entry name" value="UDP-Glycosyltransferase/glycogen phosphorylase"/>
    <property type="match status" value="1"/>
</dbReference>
<dbReference type="GO" id="GO:0016740">
    <property type="term" value="F:transferase activity"/>
    <property type="evidence" value="ECO:0007669"/>
    <property type="project" value="UniProtKB-KW"/>
</dbReference>
<keyword evidence="2" id="KW-1185">Reference proteome</keyword>
<keyword evidence="1" id="KW-0808">Transferase</keyword>
<dbReference type="KEGG" id="nre:BES08_28090"/>
<protein>
    <submittedName>
        <fullName evidence="1">Glycosyltransferase</fullName>
    </submittedName>
</protein>
<evidence type="ECO:0000313" key="2">
    <source>
        <dbReference type="Proteomes" id="UP000094626"/>
    </source>
</evidence>
<dbReference type="Gene3D" id="3.40.50.2000">
    <property type="entry name" value="Glycogen Phosphorylase B"/>
    <property type="match status" value="1"/>
</dbReference>
<evidence type="ECO:0000313" key="1">
    <source>
        <dbReference type="EMBL" id="AOR80995.1"/>
    </source>
</evidence>
<reference evidence="2" key="1">
    <citation type="journal article" date="2017" name="J. Biotechnol.">
        <title>Complete genome sequence of Novosphingobium resinovorum SA1, a versatile xenobiotic-degrading bacterium capable of utilizing sulfanilic acid.</title>
        <authorList>
            <person name="Hegedus B."/>
            <person name="Kos P.B."/>
            <person name="Balint B."/>
            <person name="Maroti G."/>
            <person name="Gan H.M."/>
            <person name="Perei K."/>
            <person name="Rakhely G."/>
        </authorList>
    </citation>
    <scope>NUCLEOTIDE SEQUENCE [LARGE SCALE GENOMIC DNA]</scope>
    <source>
        <strain evidence="2">SA1</strain>
    </source>
</reference>
<accession>A0A1D8AFV9</accession>
<keyword evidence="1" id="KW-0614">Plasmid</keyword>
<geneLocation type="plasmid" evidence="1 2">
    <name>pSA2</name>
</geneLocation>
<gene>
    <name evidence="1" type="ORF">BES08_28090</name>
</gene>
<organism evidence="1 2">
    <name type="scientific">Novosphingobium resinovorum</name>
    <dbReference type="NCBI Taxonomy" id="158500"/>
    <lineage>
        <taxon>Bacteria</taxon>
        <taxon>Pseudomonadati</taxon>
        <taxon>Pseudomonadota</taxon>
        <taxon>Alphaproteobacteria</taxon>
        <taxon>Sphingomonadales</taxon>
        <taxon>Sphingomonadaceae</taxon>
        <taxon>Novosphingobium</taxon>
    </lineage>
</organism>
<dbReference type="EMBL" id="CP017077">
    <property type="protein sequence ID" value="AOR80995.1"/>
    <property type="molecule type" value="Genomic_DNA"/>
</dbReference>